<evidence type="ECO:0000313" key="1">
    <source>
        <dbReference type="EMBL" id="KAK3710720.1"/>
    </source>
</evidence>
<gene>
    <name evidence="1" type="ORF">LTR37_010139</name>
</gene>
<comment type="caution">
    <text evidence="1">The sequence shown here is derived from an EMBL/GenBank/DDBJ whole genome shotgun (WGS) entry which is preliminary data.</text>
</comment>
<organism evidence="1 2">
    <name type="scientific">Vermiconidia calcicola</name>
    <dbReference type="NCBI Taxonomy" id="1690605"/>
    <lineage>
        <taxon>Eukaryota</taxon>
        <taxon>Fungi</taxon>
        <taxon>Dikarya</taxon>
        <taxon>Ascomycota</taxon>
        <taxon>Pezizomycotina</taxon>
        <taxon>Dothideomycetes</taxon>
        <taxon>Dothideomycetidae</taxon>
        <taxon>Mycosphaerellales</taxon>
        <taxon>Extremaceae</taxon>
        <taxon>Vermiconidia</taxon>
    </lineage>
</organism>
<protein>
    <submittedName>
        <fullName evidence="1">Uncharacterized protein</fullName>
    </submittedName>
</protein>
<sequence length="268" mass="29583">MARMFINRTLAAQWQRKLLIYIKPAALLIPAKEREPPRRALPRDDPNHQVLESDDDESDSGTSSIDWVFVASSQDTGNDDGKWEIISVQEVDAESTSGVGLGIVCGAPKTSYIDECDFGESFAFSWENVPSMTSTITDINGRNQGGEASALVGEPNYELFLPTRRLPPGTTSTDPALRQHHQTALSRRFDTGEMPQCGSDEVNRATETPLPRLRYAPNSNSKAPVAITKLSEEEWERSVATTDVGLESLRIAARSRSTIEGSDDEKRR</sequence>
<accession>A0ACC3N728</accession>
<proteinExistence type="predicted"/>
<keyword evidence="2" id="KW-1185">Reference proteome</keyword>
<evidence type="ECO:0000313" key="2">
    <source>
        <dbReference type="Proteomes" id="UP001281147"/>
    </source>
</evidence>
<name>A0ACC3N728_9PEZI</name>
<dbReference type="Proteomes" id="UP001281147">
    <property type="component" value="Unassembled WGS sequence"/>
</dbReference>
<dbReference type="EMBL" id="JAUTXU010000082">
    <property type="protein sequence ID" value="KAK3710720.1"/>
    <property type="molecule type" value="Genomic_DNA"/>
</dbReference>
<reference evidence="1" key="1">
    <citation type="submission" date="2023-07" db="EMBL/GenBank/DDBJ databases">
        <title>Black Yeasts Isolated from many extreme environments.</title>
        <authorList>
            <person name="Coleine C."/>
            <person name="Stajich J.E."/>
            <person name="Selbmann L."/>
        </authorList>
    </citation>
    <scope>NUCLEOTIDE SEQUENCE</scope>
    <source>
        <strain evidence="1">CCFEE 5714</strain>
    </source>
</reference>